<proteinExistence type="predicted"/>
<keyword evidence="3" id="KW-1185">Reference proteome</keyword>
<reference evidence="2 3" key="1">
    <citation type="submission" date="2016-10" db="EMBL/GenBank/DDBJ databases">
        <authorList>
            <person name="de Groot N.N."/>
        </authorList>
    </citation>
    <scope>NUCLEOTIDE SEQUENCE [LARGE SCALE GENOMIC DNA]</scope>
    <source>
        <strain evidence="2 3">DSM 21632</strain>
    </source>
</reference>
<name>A0A1G7ZE86_9BACI</name>
<feature type="domain" description="YpoC-like" evidence="1">
    <location>
        <begin position="60"/>
        <end position="171"/>
    </location>
</feature>
<evidence type="ECO:0000313" key="2">
    <source>
        <dbReference type="EMBL" id="SDH06410.1"/>
    </source>
</evidence>
<organism evidence="2 3">
    <name type="scientific">Alteribacillus persepolensis</name>
    <dbReference type="NCBI Taxonomy" id="568899"/>
    <lineage>
        <taxon>Bacteria</taxon>
        <taxon>Bacillati</taxon>
        <taxon>Bacillota</taxon>
        <taxon>Bacilli</taxon>
        <taxon>Bacillales</taxon>
        <taxon>Bacillaceae</taxon>
        <taxon>Alteribacillus</taxon>
    </lineage>
</organism>
<accession>A0A1G7ZE86</accession>
<dbReference type="Proteomes" id="UP000199163">
    <property type="component" value="Unassembled WGS sequence"/>
</dbReference>
<evidence type="ECO:0000259" key="1">
    <source>
        <dbReference type="Pfam" id="PF21747"/>
    </source>
</evidence>
<dbReference type="InterPro" id="IPR048427">
    <property type="entry name" value="YpoC"/>
</dbReference>
<dbReference type="Pfam" id="PF21747">
    <property type="entry name" value="YpoC"/>
    <property type="match status" value="1"/>
</dbReference>
<dbReference type="RefSeq" id="WP_091270835.1">
    <property type="nucleotide sequence ID" value="NZ_FNDK01000001.1"/>
</dbReference>
<dbReference type="EMBL" id="FNDK01000001">
    <property type="protein sequence ID" value="SDH06410.1"/>
    <property type="molecule type" value="Genomic_DNA"/>
</dbReference>
<evidence type="ECO:0000313" key="3">
    <source>
        <dbReference type="Proteomes" id="UP000199163"/>
    </source>
</evidence>
<gene>
    <name evidence="2" type="ORF">SAMN05192534_101492</name>
</gene>
<protein>
    <recommendedName>
        <fullName evidence="1">YpoC-like domain-containing protein</fullName>
    </recommendedName>
</protein>
<sequence length="179" mass="21137">MLNIKIPPELAKEPFYKTTIITVPDDVAQNDNWLYTPFIGEILWFNRCITIPPFEHSFIHIPKLQQVWEEEKSTLQAFYEARRRKDARPLMIKHIAAFMNALYWMNGSMVDSVGIQDIKKQVETFSYAPVNAGERLAFLLESPDHYHSFVQLNELFSEHKKQFAVMKVKQKHKHNPYKK</sequence>
<dbReference type="AlphaFoldDB" id="A0A1G7ZE86"/>
<dbReference type="STRING" id="568899.SAMN05192534_101492"/>
<dbReference type="OrthoDB" id="2360594at2"/>